<dbReference type="GeneID" id="61167186"/>
<dbReference type="OrthoDB" id="3268849at2"/>
<dbReference type="InterPro" id="IPR021517">
    <property type="entry name" value="DUF3180"/>
</dbReference>
<proteinExistence type="predicted"/>
<sequence>MHSRPLVLLGLALGVGVVTAAVFGGMLNRGLSLPVGGYDFGLASVVICGFAGWLGWHVKRFKSRKKTWITAVGASRVAALALALSHVGAILGGFFGGQTVNLLLHLTNEALEALLGAKIMALGGAVLMVITGILVEKICTINPNDPKSPPPSGMVRAPA</sequence>
<dbReference type="Proteomes" id="UP000575397">
    <property type="component" value="Unassembled WGS sequence"/>
</dbReference>
<keyword evidence="1" id="KW-0472">Membrane</keyword>
<feature type="transmembrane region" description="Helical" evidence="1">
    <location>
        <begin position="115"/>
        <end position="135"/>
    </location>
</feature>
<protein>
    <submittedName>
        <fullName evidence="2">DUF3180 domain-containing protein</fullName>
    </submittedName>
    <submittedName>
        <fullName evidence="4">Protein of uncharacterized function (DUF3180)</fullName>
    </submittedName>
</protein>
<dbReference type="AlphaFoldDB" id="A0A2J9KP77"/>
<dbReference type="Proteomes" id="UP000255284">
    <property type="component" value="Unassembled WGS sequence"/>
</dbReference>
<dbReference type="EMBL" id="JABCUR010000004">
    <property type="protein sequence ID" value="NMW65130.1"/>
    <property type="molecule type" value="Genomic_DNA"/>
</dbReference>
<evidence type="ECO:0000256" key="1">
    <source>
        <dbReference type="SAM" id="Phobius"/>
    </source>
</evidence>
<keyword evidence="1" id="KW-1133">Transmembrane helix</keyword>
<dbReference type="EMBL" id="JABCUS010000002">
    <property type="protein sequence ID" value="NMX02579.1"/>
    <property type="molecule type" value="Genomic_DNA"/>
</dbReference>
<dbReference type="EMBL" id="UGGQ01000006">
    <property type="protein sequence ID" value="STO16008.1"/>
    <property type="molecule type" value="Genomic_DNA"/>
</dbReference>
<evidence type="ECO:0000313" key="6">
    <source>
        <dbReference type="Proteomes" id="UP000575397"/>
    </source>
</evidence>
<dbReference type="Pfam" id="PF11377">
    <property type="entry name" value="DUF3180"/>
    <property type="match status" value="1"/>
</dbReference>
<evidence type="ECO:0000313" key="7">
    <source>
        <dbReference type="Proteomes" id="UP000578252"/>
    </source>
</evidence>
<feature type="transmembrane region" description="Helical" evidence="1">
    <location>
        <begin position="77"/>
        <end position="95"/>
    </location>
</feature>
<evidence type="ECO:0000313" key="2">
    <source>
        <dbReference type="EMBL" id="NMW65130.1"/>
    </source>
</evidence>
<reference evidence="4 5" key="1">
    <citation type="submission" date="2018-06" db="EMBL/GenBank/DDBJ databases">
        <authorList>
            <consortium name="Pathogen Informatics"/>
            <person name="Doyle S."/>
        </authorList>
    </citation>
    <scope>NUCLEOTIDE SEQUENCE [LARGE SCALE GENOMIC DNA]</scope>
    <source>
        <strain evidence="4 5">NCTC11819</strain>
    </source>
</reference>
<gene>
    <name evidence="3" type="ORF">HHJ77_01170</name>
    <name evidence="2" type="ORF">HHJ78_06210</name>
    <name evidence="4" type="ORF">NCTC11819_00552</name>
</gene>
<evidence type="ECO:0000313" key="4">
    <source>
        <dbReference type="EMBL" id="STO16008.1"/>
    </source>
</evidence>
<organism evidence="2 7">
    <name type="scientific">Mobiluncus mulieris</name>
    <dbReference type="NCBI Taxonomy" id="2052"/>
    <lineage>
        <taxon>Bacteria</taxon>
        <taxon>Bacillati</taxon>
        <taxon>Actinomycetota</taxon>
        <taxon>Actinomycetes</taxon>
        <taxon>Actinomycetales</taxon>
        <taxon>Actinomycetaceae</taxon>
        <taxon>Mobiluncus</taxon>
    </lineage>
</organism>
<dbReference type="RefSeq" id="WP_004013185.1">
    <property type="nucleotide sequence ID" value="NZ_CAMPNB010000007.1"/>
</dbReference>
<comment type="caution">
    <text evidence="2">The sequence shown here is derived from an EMBL/GenBank/DDBJ whole genome shotgun (WGS) entry which is preliminary data.</text>
</comment>
<keyword evidence="1" id="KW-0812">Transmembrane</keyword>
<accession>A0A2J9KP77</accession>
<reference evidence="6 7" key="2">
    <citation type="submission" date="2020-04" db="EMBL/GenBank/DDBJ databases">
        <title>Antimicrobial susceptibility and clonality of vaginal-derived multi-drug resistant Mobiluncus isolates in China.</title>
        <authorList>
            <person name="Zhang X."/>
        </authorList>
    </citation>
    <scope>NUCLEOTIDE SEQUENCE [LARGE SCALE GENOMIC DNA]</scope>
    <source>
        <strain evidence="3 6">12</strain>
        <strain evidence="2 7">13</strain>
    </source>
</reference>
<feature type="transmembrane region" description="Helical" evidence="1">
    <location>
        <begin position="36"/>
        <end position="56"/>
    </location>
</feature>
<evidence type="ECO:0000313" key="3">
    <source>
        <dbReference type="EMBL" id="NMX02579.1"/>
    </source>
</evidence>
<name>A0A2J9KP77_9ACTO</name>
<evidence type="ECO:0000313" key="5">
    <source>
        <dbReference type="Proteomes" id="UP000255284"/>
    </source>
</evidence>
<dbReference type="Proteomes" id="UP000578252">
    <property type="component" value="Unassembled WGS sequence"/>
</dbReference>